<organism evidence="8 9">
    <name type="scientific">Tissierella carlieri</name>
    <dbReference type="NCBI Taxonomy" id="689904"/>
    <lineage>
        <taxon>Bacteria</taxon>
        <taxon>Bacillati</taxon>
        <taxon>Bacillota</taxon>
        <taxon>Tissierellia</taxon>
        <taxon>Tissierellales</taxon>
        <taxon>Tissierellaceae</taxon>
        <taxon>Tissierella</taxon>
    </lineage>
</organism>
<feature type="domain" description="DUF2179" evidence="7">
    <location>
        <begin position="223"/>
        <end position="277"/>
    </location>
</feature>
<protein>
    <submittedName>
        <fullName evidence="8">YitT family protein</fullName>
    </submittedName>
</protein>
<sequence length="286" mass="31536">MGHKEKWYKIVYSYILIGIGALLMAISLIYFLAPNTIAPGGVTGFAVVIEKTVKVPIYITNLALNIPLFIFGTKILGKETAIKTLYSTILLSLFLKILPPIVLTHDLLLSSIFGGVLCGIGLGIVFKFGGTTGGTDLAGAILNSKFPSLSTVTFMTMIDLFVVIFAGIVERKIETSLYSIIAMFVIMKVIDMILEGIGYLKGFFIISDKPEEISEKLMTELGRGVTLLKGKGMYSKENKDVLLCVVPRAQFTRVKDMVKEFDPYAFVMVSEMYEVLGEGFTYEKKQ</sequence>
<evidence type="ECO:0000256" key="2">
    <source>
        <dbReference type="ARBA" id="ARBA00022475"/>
    </source>
</evidence>
<dbReference type="RefSeq" id="WP_256311489.1">
    <property type="nucleotide sequence ID" value="NZ_JANGAC010000007.1"/>
</dbReference>
<accession>A0ABT1SAL7</accession>
<keyword evidence="4 6" id="KW-1133">Transmembrane helix</keyword>
<dbReference type="InterPro" id="IPR015867">
    <property type="entry name" value="N-reg_PII/ATP_PRibTrfase_C"/>
</dbReference>
<evidence type="ECO:0000259" key="7">
    <source>
        <dbReference type="Pfam" id="PF10035"/>
    </source>
</evidence>
<feature type="transmembrane region" description="Helical" evidence="6">
    <location>
        <begin position="175"/>
        <end position="194"/>
    </location>
</feature>
<evidence type="ECO:0000313" key="9">
    <source>
        <dbReference type="Proteomes" id="UP001524478"/>
    </source>
</evidence>
<keyword evidence="5 6" id="KW-0472">Membrane</keyword>
<comment type="caution">
    <text evidence="8">The sequence shown here is derived from an EMBL/GenBank/DDBJ whole genome shotgun (WGS) entry which is preliminary data.</text>
</comment>
<evidence type="ECO:0000313" key="8">
    <source>
        <dbReference type="EMBL" id="MCQ4923533.1"/>
    </source>
</evidence>
<evidence type="ECO:0000256" key="6">
    <source>
        <dbReference type="SAM" id="Phobius"/>
    </source>
</evidence>
<gene>
    <name evidence="8" type="ORF">NE686_10575</name>
</gene>
<dbReference type="InterPro" id="IPR019264">
    <property type="entry name" value="DUF2179"/>
</dbReference>
<dbReference type="Proteomes" id="UP001524478">
    <property type="component" value="Unassembled WGS sequence"/>
</dbReference>
<dbReference type="Pfam" id="PF02588">
    <property type="entry name" value="YitT_membrane"/>
    <property type="match status" value="1"/>
</dbReference>
<feature type="transmembrane region" description="Helical" evidence="6">
    <location>
        <begin position="108"/>
        <end position="128"/>
    </location>
</feature>
<feature type="transmembrane region" description="Helical" evidence="6">
    <location>
        <begin position="53"/>
        <end position="72"/>
    </location>
</feature>
<comment type="subcellular location">
    <subcellularLocation>
        <location evidence="1">Cell membrane</location>
        <topology evidence="1">Multi-pass membrane protein</topology>
    </subcellularLocation>
</comment>
<name>A0ABT1SAL7_9FIRM</name>
<reference evidence="8 9" key="1">
    <citation type="submission" date="2022-06" db="EMBL/GenBank/DDBJ databases">
        <title>Isolation of gut microbiota from human fecal samples.</title>
        <authorList>
            <person name="Pamer E.G."/>
            <person name="Barat B."/>
            <person name="Waligurski E."/>
            <person name="Medina S."/>
            <person name="Paddock L."/>
            <person name="Mostad J."/>
        </authorList>
    </citation>
    <scope>NUCLEOTIDE SEQUENCE [LARGE SCALE GENOMIC DNA]</scope>
    <source>
        <strain evidence="8 9">DFI.7.95</strain>
    </source>
</reference>
<dbReference type="InterPro" id="IPR003740">
    <property type="entry name" value="YitT"/>
</dbReference>
<dbReference type="PANTHER" id="PTHR33545:SF9">
    <property type="entry name" value="UPF0750 MEMBRANE PROTEIN YITE"/>
    <property type="match status" value="1"/>
</dbReference>
<evidence type="ECO:0000256" key="3">
    <source>
        <dbReference type="ARBA" id="ARBA00022692"/>
    </source>
</evidence>
<evidence type="ECO:0000256" key="5">
    <source>
        <dbReference type="ARBA" id="ARBA00023136"/>
    </source>
</evidence>
<keyword evidence="2" id="KW-1003">Cell membrane</keyword>
<dbReference type="PANTHER" id="PTHR33545">
    <property type="entry name" value="UPF0750 MEMBRANE PROTEIN YITT-RELATED"/>
    <property type="match status" value="1"/>
</dbReference>
<keyword evidence="9" id="KW-1185">Reference proteome</keyword>
<dbReference type="Gene3D" id="3.30.70.120">
    <property type="match status" value="1"/>
</dbReference>
<dbReference type="EMBL" id="JANGAC010000007">
    <property type="protein sequence ID" value="MCQ4923533.1"/>
    <property type="molecule type" value="Genomic_DNA"/>
</dbReference>
<dbReference type="PIRSF" id="PIRSF006483">
    <property type="entry name" value="Membrane_protein_YitT"/>
    <property type="match status" value="1"/>
</dbReference>
<dbReference type="CDD" id="cd16380">
    <property type="entry name" value="YitT_C"/>
    <property type="match status" value="1"/>
</dbReference>
<feature type="transmembrane region" description="Helical" evidence="6">
    <location>
        <begin position="84"/>
        <end position="102"/>
    </location>
</feature>
<feature type="transmembrane region" description="Helical" evidence="6">
    <location>
        <begin position="149"/>
        <end position="169"/>
    </location>
</feature>
<keyword evidence="3 6" id="KW-0812">Transmembrane</keyword>
<feature type="transmembrane region" description="Helical" evidence="6">
    <location>
        <begin position="12"/>
        <end position="33"/>
    </location>
</feature>
<dbReference type="InterPro" id="IPR051461">
    <property type="entry name" value="UPF0750_membrane"/>
</dbReference>
<proteinExistence type="predicted"/>
<dbReference type="Pfam" id="PF10035">
    <property type="entry name" value="DUF2179"/>
    <property type="match status" value="1"/>
</dbReference>
<evidence type="ECO:0000256" key="1">
    <source>
        <dbReference type="ARBA" id="ARBA00004651"/>
    </source>
</evidence>
<evidence type="ECO:0000256" key="4">
    <source>
        <dbReference type="ARBA" id="ARBA00022989"/>
    </source>
</evidence>